<dbReference type="GO" id="GO:0000166">
    <property type="term" value="F:nucleotide binding"/>
    <property type="evidence" value="ECO:0007669"/>
    <property type="project" value="InterPro"/>
</dbReference>
<dbReference type="PANTHER" id="PTHR43377">
    <property type="entry name" value="BILIVERDIN REDUCTASE A"/>
    <property type="match status" value="1"/>
</dbReference>
<dbReference type="STRING" id="880070.Cycma_1516"/>
<gene>
    <name evidence="4" type="ordered locus">Cycma_1516</name>
</gene>
<keyword evidence="5" id="KW-1185">Reference proteome</keyword>
<dbReference type="InterPro" id="IPR055170">
    <property type="entry name" value="GFO_IDH_MocA-like_dom"/>
</dbReference>
<accession>G0J3S2</accession>
<dbReference type="Pfam" id="PF22725">
    <property type="entry name" value="GFO_IDH_MocA_C3"/>
    <property type="match status" value="1"/>
</dbReference>
<organism evidence="4 5">
    <name type="scientific">Cyclobacterium marinum (strain ATCC 25205 / DSM 745 / LMG 13164 / NCIMB 1802)</name>
    <name type="common">Flectobacillus marinus</name>
    <dbReference type="NCBI Taxonomy" id="880070"/>
    <lineage>
        <taxon>Bacteria</taxon>
        <taxon>Pseudomonadati</taxon>
        <taxon>Bacteroidota</taxon>
        <taxon>Cytophagia</taxon>
        <taxon>Cytophagales</taxon>
        <taxon>Cyclobacteriaceae</taxon>
        <taxon>Cyclobacterium</taxon>
    </lineage>
</organism>
<evidence type="ECO:0000259" key="3">
    <source>
        <dbReference type="Pfam" id="PF22725"/>
    </source>
</evidence>
<sequence length="365" mass="40556">MKTSILTFFAALMVVPFQLLFAQSAVKIAVVGLTHSHVHWILGREGVGDVEIVGIVEPNDDLAHRLMAQYGIDKQLLYPDMESLFAAVKPEAVTAFGSIYEHLAVVQACAPRGIHVMVEKPLAVSMEHANEMAELAKKHQIHLLTNYETTWYASNHELKKRLKAEEIGPVRRVIVNDGHEGPMEIGVNQEFLDWLTDPVLNGGGAVIDFGCYGANLMTWLMDGVKPISVTAELKQIKPNIYPKVDDEATILLEYPSAQGVIQASWNWPFSRKDMEVYGKTGYMVAKNSTRLLSRTEGQNQEKVETLAKRTNPFNDPFAYLAAVVRGEIQVSAKDLSSIENNLVVVEILDAAIESAKKGKRIYLKQ</sequence>
<reference evidence="5" key="1">
    <citation type="submission" date="2011-07" db="EMBL/GenBank/DDBJ databases">
        <title>The complete genome of Cyclobacterium marinum DSM 745.</title>
        <authorList>
            <person name="Lucas S."/>
            <person name="Han J."/>
            <person name="Lapidus A."/>
            <person name="Bruce D."/>
            <person name="Goodwin L."/>
            <person name="Pitluck S."/>
            <person name="Peters L."/>
            <person name="Kyrpides N."/>
            <person name="Mavromatis K."/>
            <person name="Ivanova N."/>
            <person name="Ovchinnikova G."/>
            <person name="Chertkov O."/>
            <person name="Detter J.C."/>
            <person name="Tapia R."/>
            <person name="Han C."/>
            <person name="Land M."/>
            <person name="Hauser L."/>
            <person name="Markowitz V."/>
            <person name="Cheng J.-F."/>
            <person name="Hugenholtz P."/>
            <person name="Woyke T."/>
            <person name="Wu D."/>
            <person name="Tindall B."/>
            <person name="Schuetze A."/>
            <person name="Brambilla E."/>
            <person name="Klenk H.-P."/>
            <person name="Eisen J.A."/>
        </authorList>
    </citation>
    <scope>NUCLEOTIDE SEQUENCE [LARGE SCALE GENOMIC DNA]</scope>
    <source>
        <strain evidence="5">ATCC 25205 / DSM 745 / LMG 13164 / NCIMB 1802</strain>
    </source>
</reference>
<proteinExistence type="predicted"/>
<dbReference type="RefSeq" id="WP_014019573.1">
    <property type="nucleotide sequence ID" value="NC_015914.1"/>
</dbReference>
<evidence type="ECO:0000313" key="5">
    <source>
        <dbReference type="Proteomes" id="UP000001635"/>
    </source>
</evidence>
<dbReference type="eggNOG" id="COG0673">
    <property type="taxonomic scope" value="Bacteria"/>
</dbReference>
<dbReference type="Proteomes" id="UP000001635">
    <property type="component" value="Chromosome"/>
</dbReference>
<dbReference type="Gene3D" id="3.40.50.720">
    <property type="entry name" value="NAD(P)-binding Rossmann-like Domain"/>
    <property type="match status" value="1"/>
</dbReference>
<dbReference type="SUPFAM" id="SSF51735">
    <property type="entry name" value="NAD(P)-binding Rossmann-fold domains"/>
    <property type="match status" value="1"/>
</dbReference>
<dbReference type="OrthoDB" id="9815825at2"/>
<name>G0J3S2_CYCMS</name>
<dbReference type="EMBL" id="CP002955">
    <property type="protein sequence ID" value="AEL25278.1"/>
    <property type="molecule type" value="Genomic_DNA"/>
</dbReference>
<dbReference type="InterPro" id="IPR036291">
    <property type="entry name" value="NAD(P)-bd_dom_sf"/>
</dbReference>
<keyword evidence="1" id="KW-0732">Signal</keyword>
<dbReference type="AlphaFoldDB" id="G0J3S2"/>
<dbReference type="InterPro" id="IPR051450">
    <property type="entry name" value="Gfo/Idh/MocA_Oxidoreductases"/>
</dbReference>
<dbReference type="HOGENOM" id="CLU_023194_1_3_10"/>
<dbReference type="PANTHER" id="PTHR43377:SF1">
    <property type="entry name" value="BILIVERDIN REDUCTASE A"/>
    <property type="match status" value="1"/>
</dbReference>
<feature type="signal peptide" evidence="1">
    <location>
        <begin position="1"/>
        <end position="21"/>
    </location>
</feature>
<feature type="domain" description="GFO/IDH/MocA-like oxidoreductase" evidence="3">
    <location>
        <begin position="157"/>
        <end position="283"/>
    </location>
</feature>
<dbReference type="Gene3D" id="3.30.360.10">
    <property type="entry name" value="Dihydrodipicolinate Reductase, domain 2"/>
    <property type="match status" value="1"/>
</dbReference>
<dbReference type="InterPro" id="IPR000683">
    <property type="entry name" value="Gfo/Idh/MocA-like_OxRdtase_N"/>
</dbReference>
<dbReference type="SUPFAM" id="SSF55347">
    <property type="entry name" value="Glyceraldehyde-3-phosphate dehydrogenase-like, C-terminal domain"/>
    <property type="match status" value="1"/>
</dbReference>
<evidence type="ECO:0000259" key="2">
    <source>
        <dbReference type="Pfam" id="PF01408"/>
    </source>
</evidence>
<evidence type="ECO:0000256" key="1">
    <source>
        <dbReference type="SAM" id="SignalP"/>
    </source>
</evidence>
<feature type="chain" id="PRO_5003400738" evidence="1">
    <location>
        <begin position="22"/>
        <end position="365"/>
    </location>
</feature>
<feature type="domain" description="Gfo/Idh/MocA-like oxidoreductase N-terminal" evidence="2">
    <location>
        <begin position="27"/>
        <end position="144"/>
    </location>
</feature>
<evidence type="ECO:0000313" key="4">
    <source>
        <dbReference type="EMBL" id="AEL25278.1"/>
    </source>
</evidence>
<dbReference type="KEGG" id="cmr:Cycma_1516"/>
<dbReference type="Pfam" id="PF01408">
    <property type="entry name" value="GFO_IDH_MocA"/>
    <property type="match status" value="1"/>
</dbReference>
<protein>
    <submittedName>
        <fullName evidence="4">Oxidoreductase domain protein</fullName>
    </submittedName>
</protein>